<reference evidence="2" key="2">
    <citation type="submission" date="2013-04" db="UniProtKB">
        <authorList>
            <consortium name="EnsemblPlants"/>
        </authorList>
    </citation>
    <scope>IDENTIFICATION</scope>
</reference>
<feature type="compositionally biased region" description="Acidic residues" evidence="1">
    <location>
        <begin position="100"/>
        <end position="113"/>
    </location>
</feature>
<dbReference type="Proteomes" id="UP000006038">
    <property type="component" value="Chromosome 9"/>
</dbReference>
<evidence type="ECO:0000313" key="3">
    <source>
        <dbReference type="Proteomes" id="UP000006038"/>
    </source>
</evidence>
<dbReference type="Gramene" id="OB09G12330.1">
    <property type="protein sequence ID" value="OB09G12330.1"/>
    <property type="gene ID" value="OB09G12330"/>
</dbReference>
<keyword evidence="3" id="KW-1185">Reference proteome</keyword>
<name>J3MW54_ORYBR</name>
<feature type="region of interest" description="Disordered" evidence="1">
    <location>
        <begin position="82"/>
        <end position="136"/>
    </location>
</feature>
<proteinExistence type="predicted"/>
<evidence type="ECO:0000313" key="2">
    <source>
        <dbReference type="EnsemblPlants" id="OB09G12330.1"/>
    </source>
</evidence>
<protein>
    <submittedName>
        <fullName evidence="2">Uncharacterized protein</fullName>
    </submittedName>
</protein>
<sequence>MELVKLLVNVGVIGVARTATGLLHGGHHRSWVPTAKGAAYIQIQVRDPGERERQRAVESDELGRRQAWGLRLAAAEKSLGVEHSSYSEEMELQWQQQDVEPLDTNEEEDYTEGAEEKQAMDENPEGLYDDVGVDEQ</sequence>
<feature type="compositionally biased region" description="Acidic residues" evidence="1">
    <location>
        <begin position="122"/>
        <end position="136"/>
    </location>
</feature>
<evidence type="ECO:0000256" key="1">
    <source>
        <dbReference type="SAM" id="MobiDB-lite"/>
    </source>
</evidence>
<accession>J3MW54</accession>
<reference evidence="2" key="1">
    <citation type="journal article" date="2013" name="Nat. Commun.">
        <title>Whole-genome sequencing of Oryza brachyantha reveals mechanisms underlying Oryza genome evolution.</title>
        <authorList>
            <person name="Chen J."/>
            <person name="Huang Q."/>
            <person name="Gao D."/>
            <person name="Wang J."/>
            <person name="Lang Y."/>
            <person name="Liu T."/>
            <person name="Li B."/>
            <person name="Bai Z."/>
            <person name="Luis Goicoechea J."/>
            <person name="Liang C."/>
            <person name="Chen C."/>
            <person name="Zhang W."/>
            <person name="Sun S."/>
            <person name="Liao Y."/>
            <person name="Zhang X."/>
            <person name="Yang L."/>
            <person name="Song C."/>
            <person name="Wang M."/>
            <person name="Shi J."/>
            <person name="Liu G."/>
            <person name="Liu J."/>
            <person name="Zhou H."/>
            <person name="Zhou W."/>
            <person name="Yu Q."/>
            <person name="An N."/>
            <person name="Chen Y."/>
            <person name="Cai Q."/>
            <person name="Wang B."/>
            <person name="Liu B."/>
            <person name="Min J."/>
            <person name="Huang Y."/>
            <person name="Wu H."/>
            <person name="Li Z."/>
            <person name="Zhang Y."/>
            <person name="Yin Y."/>
            <person name="Song W."/>
            <person name="Jiang J."/>
            <person name="Jackson S.A."/>
            <person name="Wing R.A."/>
            <person name="Wang J."/>
            <person name="Chen M."/>
        </authorList>
    </citation>
    <scope>NUCLEOTIDE SEQUENCE [LARGE SCALE GENOMIC DNA]</scope>
    <source>
        <strain evidence="2">cv. IRGC 101232</strain>
    </source>
</reference>
<dbReference type="AlphaFoldDB" id="J3MW54"/>
<dbReference type="HOGENOM" id="CLU_1878634_0_0_1"/>
<organism evidence="2">
    <name type="scientific">Oryza brachyantha</name>
    <name type="common">malo sina</name>
    <dbReference type="NCBI Taxonomy" id="4533"/>
    <lineage>
        <taxon>Eukaryota</taxon>
        <taxon>Viridiplantae</taxon>
        <taxon>Streptophyta</taxon>
        <taxon>Embryophyta</taxon>
        <taxon>Tracheophyta</taxon>
        <taxon>Spermatophyta</taxon>
        <taxon>Magnoliopsida</taxon>
        <taxon>Liliopsida</taxon>
        <taxon>Poales</taxon>
        <taxon>Poaceae</taxon>
        <taxon>BOP clade</taxon>
        <taxon>Oryzoideae</taxon>
        <taxon>Oryzeae</taxon>
        <taxon>Oryzinae</taxon>
        <taxon>Oryza</taxon>
    </lineage>
</organism>
<dbReference type="EnsemblPlants" id="OB09G12330.1">
    <property type="protein sequence ID" value="OB09G12330.1"/>
    <property type="gene ID" value="OB09G12330"/>
</dbReference>